<evidence type="ECO:0000256" key="11">
    <source>
        <dbReference type="ARBA" id="ARBA00023316"/>
    </source>
</evidence>
<keyword evidence="11" id="KW-0961">Cell wall biogenesis/degradation</keyword>
<name>A0A1Q5PV59_9ACTO</name>
<dbReference type="Pfam" id="PF00912">
    <property type="entry name" value="Transgly"/>
    <property type="match status" value="1"/>
</dbReference>
<dbReference type="STRING" id="52770.BSZ40_08385"/>
<dbReference type="SUPFAM" id="SSF56601">
    <property type="entry name" value="beta-lactamase/transpeptidase-like"/>
    <property type="match status" value="1"/>
</dbReference>
<feature type="compositionally biased region" description="Pro residues" evidence="14">
    <location>
        <begin position="695"/>
        <end position="717"/>
    </location>
</feature>
<dbReference type="GO" id="GO:0008955">
    <property type="term" value="F:peptidoglycan glycosyltransferase activity"/>
    <property type="evidence" value="ECO:0007669"/>
    <property type="project" value="UniProtKB-EC"/>
</dbReference>
<organism evidence="17 18">
    <name type="scientific">Buchananella hordeovulneris</name>
    <dbReference type="NCBI Taxonomy" id="52770"/>
    <lineage>
        <taxon>Bacteria</taxon>
        <taxon>Bacillati</taxon>
        <taxon>Actinomycetota</taxon>
        <taxon>Actinomycetes</taxon>
        <taxon>Actinomycetales</taxon>
        <taxon>Actinomycetaceae</taxon>
        <taxon>Buchananella</taxon>
    </lineage>
</organism>
<dbReference type="InterPro" id="IPR012338">
    <property type="entry name" value="Beta-lactam/transpept-like"/>
</dbReference>
<dbReference type="InterPro" id="IPR036950">
    <property type="entry name" value="PBP_transglycosylase"/>
</dbReference>
<dbReference type="EMBL" id="MQVS01000008">
    <property type="protein sequence ID" value="OKL51315.1"/>
    <property type="molecule type" value="Genomic_DNA"/>
</dbReference>
<keyword evidence="8" id="KW-0133">Cell shape</keyword>
<evidence type="ECO:0000256" key="8">
    <source>
        <dbReference type="ARBA" id="ARBA00022960"/>
    </source>
</evidence>
<accession>A0A1Q5PV59</accession>
<dbReference type="GO" id="GO:0009002">
    <property type="term" value="F:serine-type D-Ala-D-Ala carboxypeptidase activity"/>
    <property type="evidence" value="ECO:0007669"/>
    <property type="project" value="UniProtKB-EC"/>
</dbReference>
<keyword evidence="10" id="KW-0511">Multifunctional enzyme</keyword>
<evidence type="ECO:0000259" key="16">
    <source>
        <dbReference type="Pfam" id="PF00912"/>
    </source>
</evidence>
<keyword evidence="6" id="KW-0808">Transferase</keyword>
<dbReference type="Gene3D" id="3.40.710.10">
    <property type="entry name" value="DD-peptidase/beta-lactamase superfamily"/>
    <property type="match status" value="1"/>
</dbReference>
<feature type="domain" description="Glycosyl transferase family 51" evidence="16">
    <location>
        <begin position="77"/>
        <end position="263"/>
    </location>
</feature>
<evidence type="ECO:0000256" key="7">
    <source>
        <dbReference type="ARBA" id="ARBA00022801"/>
    </source>
</evidence>
<evidence type="ECO:0000256" key="2">
    <source>
        <dbReference type="ARBA" id="ARBA00007739"/>
    </source>
</evidence>
<comment type="catalytic activity">
    <reaction evidence="13">
        <text>[GlcNAc-(1-&gt;4)-Mur2Ac(oyl-L-Ala-gamma-D-Glu-L-Lys-D-Ala-D-Ala)](n)-di-trans,octa-cis-undecaprenyl diphosphate + beta-D-GlcNAc-(1-&gt;4)-Mur2Ac(oyl-L-Ala-gamma-D-Glu-L-Lys-D-Ala-D-Ala)-di-trans,octa-cis-undecaprenyl diphosphate = [GlcNAc-(1-&gt;4)-Mur2Ac(oyl-L-Ala-gamma-D-Glu-L-Lys-D-Ala-D-Ala)](n+1)-di-trans,octa-cis-undecaprenyl diphosphate + di-trans,octa-cis-undecaprenyl diphosphate + H(+)</text>
        <dbReference type="Rhea" id="RHEA:23708"/>
        <dbReference type="Rhea" id="RHEA-COMP:9602"/>
        <dbReference type="Rhea" id="RHEA-COMP:9603"/>
        <dbReference type="ChEBI" id="CHEBI:15378"/>
        <dbReference type="ChEBI" id="CHEBI:58405"/>
        <dbReference type="ChEBI" id="CHEBI:60033"/>
        <dbReference type="ChEBI" id="CHEBI:78435"/>
        <dbReference type="EC" id="2.4.99.28"/>
    </reaction>
</comment>
<dbReference type="GO" id="GO:0008658">
    <property type="term" value="F:penicillin binding"/>
    <property type="evidence" value="ECO:0007669"/>
    <property type="project" value="InterPro"/>
</dbReference>
<feature type="domain" description="Penicillin-binding protein transpeptidase" evidence="15">
    <location>
        <begin position="369"/>
        <end position="635"/>
    </location>
</feature>
<gene>
    <name evidence="17" type="ORF">BSZ40_08385</name>
</gene>
<evidence type="ECO:0000256" key="9">
    <source>
        <dbReference type="ARBA" id="ARBA00022984"/>
    </source>
</evidence>
<comment type="similarity">
    <text evidence="1">In the C-terminal section; belongs to the transpeptidase family.</text>
</comment>
<dbReference type="SUPFAM" id="SSF53955">
    <property type="entry name" value="Lysozyme-like"/>
    <property type="match status" value="1"/>
</dbReference>
<dbReference type="PANTHER" id="PTHR32282:SF33">
    <property type="entry name" value="PEPTIDOGLYCAN GLYCOSYLTRANSFERASE"/>
    <property type="match status" value="1"/>
</dbReference>
<dbReference type="GO" id="GO:0009252">
    <property type="term" value="P:peptidoglycan biosynthetic process"/>
    <property type="evidence" value="ECO:0007669"/>
    <property type="project" value="UniProtKB-KW"/>
</dbReference>
<keyword evidence="5" id="KW-0328">Glycosyltransferase</keyword>
<proteinExistence type="inferred from homology"/>
<evidence type="ECO:0000256" key="4">
    <source>
        <dbReference type="ARBA" id="ARBA00022670"/>
    </source>
</evidence>
<dbReference type="InterPro" id="IPR023346">
    <property type="entry name" value="Lysozyme-like_dom_sf"/>
</dbReference>
<dbReference type="Proteomes" id="UP000185612">
    <property type="component" value="Unassembled WGS sequence"/>
</dbReference>
<dbReference type="Gene3D" id="1.10.3810.10">
    <property type="entry name" value="Biosynthetic peptidoglycan transglycosylase-like"/>
    <property type="match status" value="1"/>
</dbReference>
<comment type="similarity">
    <text evidence="2">In the N-terminal section; belongs to the glycosyltransferase 51 family.</text>
</comment>
<keyword evidence="18" id="KW-1185">Reference proteome</keyword>
<comment type="catalytic activity">
    <reaction evidence="12">
        <text>Preferential cleavage: (Ac)2-L-Lys-D-Ala-|-D-Ala. Also transpeptidation of peptidyl-alanyl moieties that are N-acyl substituents of D-alanine.</text>
        <dbReference type="EC" id="3.4.16.4"/>
    </reaction>
</comment>
<reference evidence="18" key="1">
    <citation type="submission" date="2016-12" db="EMBL/GenBank/DDBJ databases">
        <authorList>
            <person name="Meng X."/>
        </authorList>
    </citation>
    <scope>NUCLEOTIDE SEQUENCE [LARGE SCALE GENOMIC DNA]</scope>
    <source>
        <strain evidence="18">DSM 20732</strain>
    </source>
</reference>
<keyword evidence="9" id="KW-0573">Peptidoglycan synthesis</keyword>
<evidence type="ECO:0000256" key="1">
    <source>
        <dbReference type="ARBA" id="ARBA00007090"/>
    </source>
</evidence>
<dbReference type="GO" id="GO:0006508">
    <property type="term" value="P:proteolysis"/>
    <property type="evidence" value="ECO:0007669"/>
    <property type="project" value="UniProtKB-KW"/>
</dbReference>
<dbReference type="RefSeq" id="WP_073825198.1">
    <property type="nucleotide sequence ID" value="NZ_MQVS01000008.1"/>
</dbReference>
<dbReference type="InterPro" id="IPR001264">
    <property type="entry name" value="Glyco_trans_51"/>
</dbReference>
<dbReference type="GO" id="GO:0071555">
    <property type="term" value="P:cell wall organization"/>
    <property type="evidence" value="ECO:0007669"/>
    <property type="project" value="UniProtKB-KW"/>
</dbReference>
<evidence type="ECO:0000256" key="14">
    <source>
        <dbReference type="SAM" id="MobiDB-lite"/>
    </source>
</evidence>
<dbReference type="PANTHER" id="PTHR32282">
    <property type="entry name" value="BINDING PROTEIN TRANSPEPTIDASE, PUTATIVE-RELATED"/>
    <property type="match status" value="1"/>
</dbReference>
<dbReference type="GO" id="GO:0030288">
    <property type="term" value="C:outer membrane-bounded periplasmic space"/>
    <property type="evidence" value="ECO:0007669"/>
    <property type="project" value="TreeGrafter"/>
</dbReference>
<feature type="region of interest" description="Disordered" evidence="14">
    <location>
        <begin position="682"/>
        <end position="717"/>
    </location>
</feature>
<dbReference type="FunFam" id="1.10.3810.10:FF:000001">
    <property type="entry name" value="Penicillin-binding protein 1A"/>
    <property type="match status" value="1"/>
</dbReference>
<protein>
    <submittedName>
        <fullName evidence="17">Uncharacterized protein</fullName>
    </submittedName>
</protein>
<evidence type="ECO:0000259" key="15">
    <source>
        <dbReference type="Pfam" id="PF00905"/>
    </source>
</evidence>
<dbReference type="InterPro" id="IPR050396">
    <property type="entry name" value="Glycosyltr_51/Transpeptidase"/>
</dbReference>
<evidence type="ECO:0000256" key="13">
    <source>
        <dbReference type="ARBA" id="ARBA00049902"/>
    </source>
</evidence>
<keyword evidence="7" id="KW-0378">Hydrolase</keyword>
<keyword evidence="4" id="KW-0645">Protease</keyword>
<evidence type="ECO:0000256" key="6">
    <source>
        <dbReference type="ARBA" id="ARBA00022679"/>
    </source>
</evidence>
<evidence type="ECO:0000313" key="17">
    <source>
        <dbReference type="EMBL" id="OKL51315.1"/>
    </source>
</evidence>
<dbReference type="OrthoDB" id="9766909at2"/>
<dbReference type="Pfam" id="PF00905">
    <property type="entry name" value="Transpeptidase"/>
    <property type="match status" value="1"/>
</dbReference>
<evidence type="ECO:0000256" key="10">
    <source>
        <dbReference type="ARBA" id="ARBA00023268"/>
    </source>
</evidence>
<keyword evidence="3" id="KW-0121">Carboxypeptidase</keyword>
<evidence type="ECO:0000256" key="5">
    <source>
        <dbReference type="ARBA" id="ARBA00022676"/>
    </source>
</evidence>
<dbReference type="AlphaFoldDB" id="A0A1Q5PV59"/>
<evidence type="ECO:0000313" key="18">
    <source>
        <dbReference type="Proteomes" id="UP000185612"/>
    </source>
</evidence>
<evidence type="ECO:0000256" key="3">
    <source>
        <dbReference type="ARBA" id="ARBA00022645"/>
    </source>
</evidence>
<dbReference type="GO" id="GO:0008360">
    <property type="term" value="P:regulation of cell shape"/>
    <property type="evidence" value="ECO:0007669"/>
    <property type="project" value="UniProtKB-KW"/>
</dbReference>
<evidence type="ECO:0000256" key="12">
    <source>
        <dbReference type="ARBA" id="ARBA00034000"/>
    </source>
</evidence>
<sequence>MSKRSSRRIRPLQASAMFVVFIATSMVAGALSSVFALPTATAVGALTNAGTDLFEELPEDLAMPPLSEPSTILRADGTVLATFYYQNRQVVPLAEIAPIMQKSIIALEDRRFRQHQGIDPTGLIRALISNTSGGDTQGASTLTQQFVKNYLVEAGILANDPVAIAAATGPTIARKLREAKLALALERRMSKDDILAGYLNIAQFGPSVYGIEAASQYYFSKSAKDLTLAEAALLAGIPQSPNSHDPVAHPENATKRREEVLAALLKEDVITKAQYDEVNQIPVADMLNISEKTSGCAQAGHAAYFCQYVEQEILNNEAFGATRSERDALLKRGGLTITTTLDPQTQQAAADAVHGMIPAGDASGAKLATAAIEPGTGRILALAQNTNFGKKDGDLYTTELAYTVDKNHGGGIGFQIGSTFKTFTLATWFQAGKSVWQRVGGRSATYTGDDFHSCEGPVYIEPWEVNDLPGKTGARTVREATALSINNGFLHMATQLDLCDIAEMANKVGIRDTEGKRLPALPGNMLGSGEATPLALANAYATFAAGGTYCTPIAITKIVDRDGNELSVPGANCSQVMEPEVAGKVTATLHWSVNSQFYRGVANVPGHPVAGKTGTTDENADTWFVGYTPQIAAATWLGHSEARVPGIDVTINGEYYDYIYGSTIAAPTWARFMAQAMEGREPGELNIGDLGAPPVERPAPRPSGGPAQPSPAPTSNR</sequence>
<comment type="caution">
    <text evidence="17">The sequence shown here is derived from an EMBL/GenBank/DDBJ whole genome shotgun (WGS) entry which is preliminary data.</text>
</comment>
<dbReference type="InterPro" id="IPR001460">
    <property type="entry name" value="PCN-bd_Tpept"/>
</dbReference>